<dbReference type="RefSeq" id="WP_190834177.1">
    <property type="nucleotide sequence ID" value="NZ_CAWPPI010000083.1"/>
</dbReference>
<gene>
    <name evidence="4" type="ORF">ICL16_26850</name>
</gene>
<dbReference type="InterPro" id="IPR050465">
    <property type="entry name" value="UPF0194_transport"/>
</dbReference>
<protein>
    <submittedName>
        <fullName evidence="4">Biotin/lipoyl-binding protein</fullName>
    </submittedName>
</protein>
<keyword evidence="2" id="KW-0175">Coiled coil</keyword>
<comment type="caution">
    <text evidence="4">The sequence shown here is derived from an EMBL/GenBank/DDBJ whole genome shotgun (WGS) entry which is preliminary data.</text>
</comment>
<keyword evidence="5" id="KW-1185">Reference proteome</keyword>
<accession>A0A8J7BZC4</accession>
<dbReference type="AlphaFoldDB" id="A0A8J7BZC4"/>
<evidence type="ECO:0000256" key="2">
    <source>
        <dbReference type="ARBA" id="ARBA00023054"/>
    </source>
</evidence>
<proteinExistence type="predicted"/>
<dbReference type="Gene3D" id="2.40.50.100">
    <property type="match status" value="1"/>
</dbReference>
<dbReference type="PANTHER" id="PTHR32347:SF27">
    <property type="entry name" value="RND EFFLUX PUMP MEMBRANE FUSION PROTEIN BARREL-SANDWICH DOMAIN-CONTAINING PROTEIN"/>
    <property type="match status" value="1"/>
</dbReference>
<evidence type="ECO:0000313" key="4">
    <source>
        <dbReference type="EMBL" id="MBD2775578.1"/>
    </source>
</evidence>
<reference evidence="4" key="1">
    <citation type="submission" date="2020-09" db="EMBL/GenBank/DDBJ databases">
        <title>Iningainema tapete sp. nov. (Scytonemataceae, Cyanobacteria) from greenhouses in central Florida (USA) produces two types of nodularin with biosynthetic potential for microcystin-LR and anabaenopeptins.</title>
        <authorList>
            <person name="Berthold D.E."/>
            <person name="Lefler F.W."/>
            <person name="Huang I.-S."/>
            <person name="Abdulla H."/>
            <person name="Zimba P.V."/>
            <person name="Laughinghouse H.D. IV."/>
        </authorList>
    </citation>
    <scope>NUCLEOTIDE SEQUENCE</scope>
    <source>
        <strain evidence="4">BLCCT55</strain>
    </source>
</reference>
<dbReference type="Proteomes" id="UP000629098">
    <property type="component" value="Unassembled WGS sequence"/>
</dbReference>
<name>A0A8J7BZC4_9CYAN</name>
<evidence type="ECO:0000256" key="1">
    <source>
        <dbReference type="ARBA" id="ARBA00004196"/>
    </source>
</evidence>
<keyword evidence="3" id="KW-0472">Membrane</keyword>
<dbReference type="GO" id="GO:0030313">
    <property type="term" value="C:cell envelope"/>
    <property type="evidence" value="ECO:0007669"/>
    <property type="project" value="UniProtKB-SubCell"/>
</dbReference>
<organism evidence="4 5">
    <name type="scientific">Iningainema tapete BLCC-T55</name>
    <dbReference type="NCBI Taxonomy" id="2748662"/>
    <lineage>
        <taxon>Bacteria</taxon>
        <taxon>Bacillati</taxon>
        <taxon>Cyanobacteriota</taxon>
        <taxon>Cyanophyceae</taxon>
        <taxon>Nostocales</taxon>
        <taxon>Scytonemataceae</taxon>
        <taxon>Iningainema tapete</taxon>
    </lineage>
</organism>
<dbReference type="EMBL" id="JACXAE010000083">
    <property type="protein sequence ID" value="MBD2775578.1"/>
    <property type="molecule type" value="Genomic_DNA"/>
</dbReference>
<evidence type="ECO:0000256" key="3">
    <source>
        <dbReference type="SAM" id="Phobius"/>
    </source>
</evidence>
<dbReference type="PANTHER" id="PTHR32347">
    <property type="entry name" value="EFFLUX SYSTEM COMPONENT YKNX-RELATED"/>
    <property type="match status" value="1"/>
</dbReference>
<feature type="transmembrane region" description="Helical" evidence="3">
    <location>
        <begin position="12"/>
        <end position="33"/>
    </location>
</feature>
<evidence type="ECO:0000313" key="5">
    <source>
        <dbReference type="Proteomes" id="UP000629098"/>
    </source>
</evidence>
<sequence>MNFEFLSKPGNIRLIGLVVAATAIASGIILYSFSHKITSHSTVPMPTKPTVKKVTALGRLEPEAEVIRLSAPLALDGDVWRQAAPRLRISQILVKEGSRVKAGQVLAILDSPKRLQDALQQAQKQMIVAQAKLAPVKAGAKTGEIQAQQSTITRLQAELTGEIKTRNAAIARWQSEANNALC</sequence>
<keyword evidence="3" id="KW-1133">Transmembrane helix</keyword>
<keyword evidence="3" id="KW-0812">Transmembrane</keyword>
<comment type="subcellular location">
    <subcellularLocation>
        <location evidence="1">Cell envelope</location>
    </subcellularLocation>
</comment>